<organism evidence="2 3">
    <name type="scientific">Durio zibethinus</name>
    <name type="common">Durian</name>
    <dbReference type="NCBI Taxonomy" id="66656"/>
    <lineage>
        <taxon>Eukaryota</taxon>
        <taxon>Viridiplantae</taxon>
        <taxon>Streptophyta</taxon>
        <taxon>Embryophyta</taxon>
        <taxon>Tracheophyta</taxon>
        <taxon>Spermatophyta</taxon>
        <taxon>Magnoliopsida</taxon>
        <taxon>eudicotyledons</taxon>
        <taxon>Gunneridae</taxon>
        <taxon>Pentapetalae</taxon>
        <taxon>rosids</taxon>
        <taxon>malvids</taxon>
        <taxon>Malvales</taxon>
        <taxon>Malvaceae</taxon>
        <taxon>Helicteroideae</taxon>
        <taxon>Durio</taxon>
    </lineage>
</organism>
<accession>A0A6P5X489</accession>
<evidence type="ECO:0000256" key="1">
    <source>
        <dbReference type="SAM" id="MobiDB-lite"/>
    </source>
</evidence>
<dbReference type="OrthoDB" id="1855047at2759"/>
<gene>
    <name evidence="3" type="primary">LOC111280265</name>
</gene>
<dbReference type="Proteomes" id="UP000515121">
    <property type="component" value="Unplaced"/>
</dbReference>
<reference evidence="3" key="1">
    <citation type="submission" date="2025-08" db="UniProtKB">
        <authorList>
            <consortium name="RefSeq"/>
        </authorList>
    </citation>
    <scope>IDENTIFICATION</scope>
    <source>
        <tissue evidence="3">Fruit stalk</tissue>
    </source>
</reference>
<dbReference type="GeneID" id="111280265"/>
<protein>
    <submittedName>
        <fullName evidence="3">Uncharacterized protein LOC111280265</fullName>
    </submittedName>
</protein>
<dbReference type="KEGG" id="dzi:111280265"/>
<evidence type="ECO:0000313" key="3">
    <source>
        <dbReference type="RefSeq" id="XP_022723215.1"/>
    </source>
</evidence>
<feature type="region of interest" description="Disordered" evidence="1">
    <location>
        <begin position="1"/>
        <end position="27"/>
    </location>
</feature>
<dbReference type="RefSeq" id="XP_022723215.1">
    <property type="nucleotide sequence ID" value="XM_022867480.1"/>
</dbReference>
<evidence type="ECO:0000313" key="2">
    <source>
        <dbReference type="Proteomes" id="UP000515121"/>
    </source>
</evidence>
<sequence length="113" mass="12085">MRTPGNSHRPGRVNGGGEDAYFSSRNDDGTDVMVDTSPALACPSNGSGCKDCILDQMKYSCPSCVPLIRCMARCLWGGTSSSNCINRCDCNGGKPRLSDCRKCMSRCKCSCVV</sequence>
<dbReference type="AlphaFoldDB" id="A0A6P5X489"/>
<keyword evidence="2" id="KW-1185">Reference proteome</keyword>
<proteinExistence type="predicted"/>
<name>A0A6P5X489_DURZI</name>